<dbReference type="GO" id="GO:0051301">
    <property type="term" value="P:cell division"/>
    <property type="evidence" value="ECO:0007669"/>
    <property type="project" value="UniProtKB-KW"/>
</dbReference>
<evidence type="ECO:0000313" key="1">
    <source>
        <dbReference type="EMBL" id="MFD1508260.1"/>
    </source>
</evidence>
<organism evidence="1 2">
    <name type="scientific">Lacimonas salitolerans</name>
    <dbReference type="NCBI Taxonomy" id="1323750"/>
    <lineage>
        <taxon>Bacteria</taxon>
        <taxon>Pseudomonadati</taxon>
        <taxon>Pseudomonadota</taxon>
        <taxon>Alphaproteobacteria</taxon>
        <taxon>Rhodobacterales</taxon>
        <taxon>Paracoccaceae</taxon>
        <taxon>Lacimonas</taxon>
    </lineage>
</organism>
<proteinExistence type="predicted"/>
<dbReference type="EMBL" id="JBHUDD010000027">
    <property type="protein sequence ID" value="MFD1508260.1"/>
    <property type="molecule type" value="Genomic_DNA"/>
</dbReference>
<accession>A0ABW4EAA5</accession>
<reference evidence="2" key="1">
    <citation type="journal article" date="2019" name="Int. J. Syst. Evol. Microbiol.">
        <title>The Global Catalogue of Microorganisms (GCM) 10K type strain sequencing project: providing services to taxonomists for standard genome sequencing and annotation.</title>
        <authorList>
            <consortium name="The Broad Institute Genomics Platform"/>
            <consortium name="The Broad Institute Genome Sequencing Center for Infectious Disease"/>
            <person name="Wu L."/>
            <person name="Ma J."/>
        </authorList>
    </citation>
    <scope>NUCLEOTIDE SEQUENCE [LARGE SCALE GENOMIC DNA]</scope>
    <source>
        <strain evidence="2">CGMCC 1.12477</strain>
    </source>
</reference>
<keyword evidence="1" id="KW-0132">Cell division</keyword>
<dbReference type="Proteomes" id="UP001597186">
    <property type="component" value="Unassembled WGS sequence"/>
</dbReference>
<protein>
    <submittedName>
        <fullName evidence="1">Cell division protein FtsL</fullName>
    </submittedName>
</protein>
<keyword evidence="2" id="KW-1185">Reference proteome</keyword>
<evidence type="ECO:0000313" key="2">
    <source>
        <dbReference type="Proteomes" id="UP001597186"/>
    </source>
</evidence>
<dbReference type="RefSeq" id="WP_379912709.1">
    <property type="nucleotide sequence ID" value="NZ_JBHUDD010000027.1"/>
</dbReference>
<gene>
    <name evidence="1" type="ORF">ACFTOW_02430</name>
</gene>
<keyword evidence="1" id="KW-0131">Cell cycle</keyword>
<sequence length="119" mass="13518">MRSILTLLTACAVIGLAFWAYHENYKTQEALAQSEALQRDIANSRARLAMLRAEWAYLNRPDRLRELAALNYDRLGLLPFAPEQFGRVDQVPYPPEEDLMPVTDAIELSSTMTTTEDSE</sequence>
<name>A0ABW4EAA5_9RHOB</name>
<comment type="caution">
    <text evidence="1">The sequence shown here is derived from an EMBL/GenBank/DDBJ whole genome shotgun (WGS) entry which is preliminary data.</text>
</comment>